<feature type="binding site" evidence="8 10">
    <location>
        <begin position="47"/>
        <end position="48"/>
    </location>
    <ligand>
        <name>3-methyl-2-oxobutanoate</name>
        <dbReference type="ChEBI" id="CHEBI:11851"/>
    </ligand>
</feature>
<keyword evidence="8 11" id="KW-0460">Magnesium</keyword>
<dbReference type="Gene3D" id="3.20.20.60">
    <property type="entry name" value="Phosphoenolpyruvate-binding domains"/>
    <property type="match status" value="1"/>
</dbReference>
<evidence type="ECO:0000256" key="9">
    <source>
        <dbReference type="PIRSR" id="PIRSR000388-1"/>
    </source>
</evidence>
<dbReference type="GO" id="GO:0015940">
    <property type="term" value="P:pantothenate biosynthetic process"/>
    <property type="evidence" value="ECO:0007669"/>
    <property type="project" value="UniProtKB-UniRule"/>
</dbReference>
<keyword evidence="4 8" id="KW-0566">Pantothenate biosynthesis</keyword>
<organism evidence="12 13">
    <name type="scientific">Idiomarina ramblicola</name>
    <dbReference type="NCBI Taxonomy" id="263724"/>
    <lineage>
        <taxon>Bacteria</taxon>
        <taxon>Pseudomonadati</taxon>
        <taxon>Pseudomonadota</taxon>
        <taxon>Gammaproteobacteria</taxon>
        <taxon>Alteromonadales</taxon>
        <taxon>Idiomarinaceae</taxon>
        <taxon>Idiomarina</taxon>
    </lineage>
</organism>
<name>A0A432YY33_9GAMM</name>
<evidence type="ECO:0000256" key="8">
    <source>
        <dbReference type="HAMAP-Rule" id="MF_00156"/>
    </source>
</evidence>
<evidence type="ECO:0000256" key="5">
    <source>
        <dbReference type="ARBA" id="ARBA00022679"/>
    </source>
</evidence>
<evidence type="ECO:0000256" key="11">
    <source>
        <dbReference type="PIRSR" id="PIRSR000388-3"/>
    </source>
</evidence>
<dbReference type="PANTHER" id="PTHR20881">
    <property type="entry name" value="3-METHYL-2-OXOBUTANOATE HYDROXYMETHYLTRANSFERASE"/>
    <property type="match status" value="1"/>
</dbReference>
<dbReference type="HAMAP" id="MF_00156">
    <property type="entry name" value="PanB"/>
    <property type="match status" value="1"/>
</dbReference>
<keyword evidence="6 8" id="KW-0479">Metal-binding</keyword>
<evidence type="ECO:0000256" key="7">
    <source>
        <dbReference type="ARBA" id="ARBA00056497"/>
    </source>
</evidence>
<accession>A0A432YY33</accession>
<dbReference type="CDD" id="cd06557">
    <property type="entry name" value="KPHMT-like"/>
    <property type="match status" value="1"/>
</dbReference>
<dbReference type="NCBIfam" id="TIGR00222">
    <property type="entry name" value="panB"/>
    <property type="match status" value="1"/>
</dbReference>
<dbReference type="UniPathway" id="UPA00028">
    <property type="reaction ID" value="UER00003"/>
</dbReference>
<evidence type="ECO:0000256" key="3">
    <source>
        <dbReference type="ARBA" id="ARBA00011424"/>
    </source>
</evidence>
<evidence type="ECO:0000313" key="13">
    <source>
        <dbReference type="Proteomes" id="UP000288058"/>
    </source>
</evidence>
<feature type="binding site" evidence="8 10">
    <location>
        <position position="114"/>
    </location>
    <ligand>
        <name>3-methyl-2-oxobutanoate</name>
        <dbReference type="ChEBI" id="CHEBI:11851"/>
    </ligand>
</feature>
<dbReference type="Pfam" id="PF02548">
    <property type="entry name" value="Pantoate_transf"/>
    <property type="match status" value="1"/>
</dbReference>
<dbReference type="GO" id="GO:0005737">
    <property type="term" value="C:cytoplasm"/>
    <property type="evidence" value="ECO:0007669"/>
    <property type="project" value="UniProtKB-SubCell"/>
</dbReference>
<sequence length="266" mass="28586">MATTKTSIATLQKMKREGAKISSLTAYDSSFAKLMTEQGVDFILVGDSLGNVVQGRDSTVPVTIDDMVYHTQCVRRGANNAFVIADMPFMTYSTPEQAYEVAARLMQAGANMVKLEGGQWLVETIEGLKTRGIPVCAHLGLLPQSVNVLGGYKVQGKEQQQADDTLNQALALEKAGAQLLVLECVPASLGKRITEQVSIPTIGIGAGADTDGQILVMHDMLGMNSDYLPKFAKDFLGQGGSLADAFRSFAEQVRSGEFPTSEHSYK</sequence>
<feature type="binding site" evidence="8 10">
    <location>
        <position position="86"/>
    </location>
    <ligand>
        <name>3-methyl-2-oxobutanoate</name>
        <dbReference type="ChEBI" id="CHEBI:11851"/>
    </ligand>
</feature>
<dbReference type="SUPFAM" id="SSF51621">
    <property type="entry name" value="Phosphoenolpyruvate/pyruvate domain"/>
    <property type="match status" value="1"/>
</dbReference>
<dbReference type="FunFam" id="3.20.20.60:FF:000003">
    <property type="entry name" value="3-methyl-2-oxobutanoate hydroxymethyltransferase"/>
    <property type="match status" value="1"/>
</dbReference>
<evidence type="ECO:0000256" key="1">
    <source>
        <dbReference type="ARBA" id="ARBA00005033"/>
    </source>
</evidence>
<comment type="function">
    <text evidence="7 8">Catalyzes the reversible reaction in which hydroxymethyl group from 5,10-methylenetetrahydrofolate is transferred onto alpha-ketoisovalerate to form ketopantoate.</text>
</comment>
<comment type="caution">
    <text evidence="12">The sequence shown here is derived from an EMBL/GenBank/DDBJ whole genome shotgun (WGS) entry which is preliminary data.</text>
</comment>
<dbReference type="InterPro" id="IPR015813">
    <property type="entry name" value="Pyrv/PenolPyrv_kinase-like_dom"/>
</dbReference>
<gene>
    <name evidence="8 12" type="primary">panB</name>
    <name evidence="12" type="ORF">CWI78_08680</name>
</gene>
<keyword evidence="8" id="KW-0963">Cytoplasm</keyword>
<feature type="binding site" evidence="8 11">
    <location>
        <position position="86"/>
    </location>
    <ligand>
        <name>Mg(2+)</name>
        <dbReference type="ChEBI" id="CHEBI:18420"/>
    </ligand>
</feature>
<feature type="binding site" evidence="8 11">
    <location>
        <position position="116"/>
    </location>
    <ligand>
        <name>Mg(2+)</name>
        <dbReference type="ChEBI" id="CHEBI:18420"/>
    </ligand>
</feature>
<evidence type="ECO:0000313" key="12">
    <source>
        <dbReference type="EMBL" id="RUO68287.1"/>
    </source>
</evidence>
<feature type="binding site" evidence="8 11">
    <location>
        <position position="47"/>
    </location>
    <ligand>
        <name>Mg(2+)</name>
        <dbReference type="ChEBI" id="CHEBI:18420"/>
    </ligand>
</feature>
<dbReference type="InterPro" id="IPR003700">
    <property type="entry name" value="Pantoate_hydroxy_MeTrfase"/>
</dbReference>
<dbReference type="EMBL" id="PIQC01000006">
    <property type="protein sequence ID" value="RUO68287.1"/>
    <property type="molecule type" value="Genomic_DNA"/>
</dbReference>
<dbReference type="PIRSF" id="PIRSF000388">
    <property type="entry name" value="Pantoate_hydroxy_MeTrfase"/>
    <property type="match status" value="1"/>
</dbReference>
<comment type="cofactor">
    <cofactor evidence="8 11">
        <name>Mg(2+)</name>
        <dbReference type="ChEBI" id="CHEBI:18420"/>
    </cofactor>
    <text evidence="8 11">Binds 1 Mg(2+) ion per subunit.</text>
</comment>
<comment type="similarity">
    <text evidence="2 8">Belongs to the PanB family.</text>
</comment>
<dbReference type="InterPro" id="IPR040442">
    <property type="entry name" value="Pyrv_kinase-like_dom_sf"/>
</dbReference>
<protein>
    <recommendedName>
        <fullName evidence="8">3-methyl-2-oxobutanoate hydroxymethyltransferase</fullName>
        <ecNumber evidence="8">2.1.2.11</ecNumber>
    </recommendedName>
    <alternativeName>
        <fullName evidence="8">Ketopantoate hydroxymethyltransferase</fullName>
        <shortName evidence="8">KPHMT</shortName>
    </alternativeName>
</protein>
<dbReference type="EC" id="2.1.2.11" evidence="8"/>
<evidence type="ECO:0000256" key="4">
    <source>
        <dbReference type="ARBA" id="ARBA00022655"/>
    </source>
</evidence>
<proteinExistence type="inferred from homology"/>
<dbReference type="OrthoDB" id="9781789at2"/>
<keyword evidence="5 8" id="KW-0808">Transferase</keyword>
<comment type="pathway">
    <text evidence="1 8">Cofactor biosynthesis; (R)-pantothenate biosynthesis; (R)-pantoate from 3-methyl-2-oxobutanoate: step 1/2.</text>
</comment>
<evidence type="ECO:0000256" key="2">
    <source>
        <dbReference type="ARBA" id="ARBA00008676"/>
    </source>
</evidence>
<evidence type="ECO:0000256" key="6">
    <source>
        <dbReference type="ARBA" id="ARBA00022723"/>
    </source>
</evidence>
<dbReference type="GO" id="GO:0000287">
    <property type="term" value="F:magnesium ion binding"/>
    <property type="evidence" value="ECO:0007669"/>
    <property type="project" value="TreeGrafter"/>
</dbReference>
<dbReference type="PANTHER" id="PTHR20881:SF0">
    <property type="entry name" value="3-METHYL-2-OXOBUTANOATE HYDROXYMETHYLTRANSFERASE"/>
    <property type="match status" value="1"/>
</dbReference>
<dbReference type="NCBIfam" id="NF001452">
    <property type="entry name" value="PRK00311.1"/>
    <property type="match status" value="1"/>
</dbReference>
<reference evidence="13" key="1">
    <citation type="journal article" date="2018" name="Front. Microbiol.">
        <title>Genome-Based Analysis Reveals the Taxonomy and Diversity of the Family Idiomarinaceae.</title>
        <authorList>
            <person name="Liu Y."/>
            <person name="Lai Q."/>
            <person name="Shao Z."/>
        </authorList>
    </citation>
    <scope>NUCLEOTIDE SEQUENCE [LARGE SCALE GENOMIC DNA]</scope>
    <source>
        <strain evidence="13">R22</strain>
    </source>
</reference>
<dbReference type="RefSeq" id="WP_126782230.1">
    <property type="nucleotide sequence ID" value="NZ_PIQC01000006.1"/>
</dbReference>
<comment type="catalytic activity">
    <reaction evidence="8">
        <text>(6R)-5,10-methylene-5,6,7,8-tetrahydrofolate + 3-methyl-2-oxobutanoate + H2O = 2-dehydropantoate + (6S)-5,6,7,8-tetrahydrofolate</text>
        <dbReference type="Rhea" id="RHEA:11824"/>
        <dbReference type="ChEBI" id="CHEBI:11561"/>
        <dbReference type="ChEBI" id="CHEBI:11851"/>
        <dbReference type="ChEBI" id="CHEBI:15377"/>
        <dbReference type="ChEBI" id="CHEBI:15636"/>
        <dbReference type="ChEBI" id="CHEBI:57453"/>
        <dbReference type="EC" id="2.1.2.11"/>
    </reaction>
</comment>
<keyword evidence="12" id="KW-0489">Methyltransferase</keyword>
<comment type="subcellular location">
    <subcellularLocation>
        <location evidence="8">Cytoplasm</location>
    </subcellularLocation>
</comment>
<comment type="subunit">
    <text evidence="3 8">Homodecamer; pentamer of dimers.</text>
</comment>
<dbReference type="GO" id="GO:0032259">
    <property type="term" value="P:methylation"/>
    <property type="evidence" value="ECO:0007669"/>
    <property type="project" value="UniProtKB-KW"/>
</dbReference>
<feature type="active site" description="Proton acceptor" evidence="8 9">
    <location>
        <position position="183"/>
    </location>
</feature>
<evidence type="ECO:0000256" key="10">
    <source>
        <dbReference type="PIRSR" id="PIRSR000388-2"/>
    </source>
</evidence>
<dbReference type="GO" id="GO:0003864">
    <property type="term" value="F:3-methyl-2-oxobutanoate hydroxymethyltransferase activity"/>
    <property type="evidence" value="ECO:0007669"/>
    <property type="project" value="UniProtKB-UniRule"/>
</dbReference>
<keyword evidence="13" id="KW-1185">Reference proteome</keyword>
<dbReference type="AlphaFoldDB" id="A0A432YY33"/>
<dbReference type="Proteomes" id="UP000288058">
    <property type="component" value="Unassembled WGS sequence"/>
</dbReference>
<dbReference type="GO" id="GO:0008168">
    <property type="term" value="F:methyltransferase activity"/>
    <property type="evidence" value="ECO:0007669"/>
    <property type="project" value="UniProtKB-KW"/>
</dbReference>